<accession>A0ACC2PVT6</accession>
<evidence type="ECO:0000313" key="2">
    <source>
        <dbReference type="Proteomes" id="UP001239111"/>
    </source>
</evidence>
<keyword evidence="2" id="KW-1185">Reference proteome</keyword>
<dbReference type="Proteomes" id="UP001239111">
    <property type="component" value="Chromosome 1"/>
</dbReference>
<sequence>MEGRHLDNLYEDYTAENSKSVLINEGLDINEKFRKTLSDGTKKLLKKLEDHECDWNSRDDMSLYTGLPGIAYLLYHYGKSFEDSYYISRAAKLIDKCVKGLRGKKYVTFLTGNSGPLALGAVINHLHADKKDSEQMISKLLELSPYVVDEHSGIPDELLYGRVGYLYSLLFVNKHISPPPIRNDLIKQIINSILNSGKEYAHARRFKSPLMYMWHDSEYLGGAHGLAGILYVLLQARDCLTEDQLKNEIEPALQWLETLKYPSGNFPSSVGRTTDKLVHWCHGAPSMTMLFCLAYEVFKKEQYLHTALQCGEVIWERGLLKKGNGICHGVAGNAYSFINLFQLTKDPKHLYRACKFTEWCLDYDANQRRRADRPYSLFEGLAGTLYFLIDMQKPNEAKFPGYTL</sequence>
<evidence type="ECO:0000313" key="1">
    <source>
        <dbReference type="EMBL" id="KAJ8687404.1"/>
    </source>
</evidence>
<organism evidence="1 2">
    <name type="scientific">Eretmocerus hayati</name>
    <dbReference type="NCBI Taxonomy" id="131215"/>
    <lineage>
        <taxon>Eukaryota</taxon>
        <taxon>Metazoa</taxon>
        <taxon>Ecdysozoa</taxon>
        <taxon>Arthropoda</taxon>
        <taxon>Hexapoda</taxon>
        <taxon>Insecta</taxon>
        <taxon>Pterygota</taxon>
        <taxon>Neoptera</taxon>
        <taxon>Endopterygota</taxon>
        <taxon>Hymenoptera</taxon>
        <taxon>Apocrita</taxon>
        <taxon>Proctotrupomorpha</taxon>
        <taxon>Chalcidoidea</taxon>
        <taxon>Aphelinidae</taxon>
        <taxon>Aphelininae</taxon>
        <taxon>Eretmocerus</taxon>
    </lineage>
</organism>
<proteinExistence type="predicted"/>
<protein>
    <submittedName>
        <fullName evidence="1">Uncharacterized protein</fullName>
    </submittedName>
</protein>
<comment type="caution">
    <text evidence="1">The sequence shown here is derived from an EMBL/GenBank/DDBJ whole genome shotgun (WGS) entry which is preliminary data.</text>
</comment>
<reference evidence="1" key="1">
    <citation type="submission" date="2023-04" db="EMBL/GenBank/DDBJ databases">
        <title>A chromosome-level genome assembly of the parasitoid wasp Eretmocerus hayati.</title>
        <authorList>
            <person name="Zhong Y."/>
            <person name="Liu S."/>
            <person name="Liu Y."/>
        </authorList>
    </citation>
    <scope>NUCLEOTIDE SEQUENCE</scope>
    <source>
        <strain evidence="1">ZJU_SS_LIU_2023</strain>
    </source>
</reference>
<dbReference type="EMBL" id="CM056741">
    <property type="protein sequence ID" value="KAJ8687404.1"/>
    <property type="molecule type" value="Genomic_DNA"/>
</dbReference>
<gene>
    <name evidence="1" type="ORF">QAD02_023198</name>
</gene>
<name>A0ACC2PVT6_9HYME</name>